<protein>
    <submittedName>
        <fullName evidence="1">Uncharacterized protein</fullName>
    </submittedName>
</protein>
<accession>A0AAJ0U5R4</accession>
<reference evidence="1" key="2">
    <citation type="journal article" date="2020" name="Microorganisms">
        <title>Osmotic Adaptation and Compatible Solute Biosynthesis of Phototrophic Bacteria as Revealed from Genome Analyses.</title>
        <authorList>
            <person name="Imhoff J.F."/>
            <person name="Rahn T."/>
            <person name="Kunzel S."/>
            <person name="Keller A."/>
            <person name="Neulinger S.C."/>
        </authorList>
    </citation>
    <scope>NUCLEOTIDE SEQUENCE</scope>
    <source>
        <strain evidence="1">DSM 11080</strain>
    </source>
</reference>
<evidence type="ECO:0000313" key="2">
    <source>
        <dbReference type="Proteomes" id="UP001296776"/>
    </source>
</evidence>
<organism evidence="1 2">
    <name type="scientific">Halochromatium glycolicum</name>
    <dbReference type="NCBI Taxonomy" id="85075"/>
    <lineage>
        <taxon>Bacteria</taxon>
        <taxon>Pseudomonadati</taxon>
        <taxon>Pseudomonadota</taxon>
        <taxon>Gammaproteobacteria</taxon>
        <taxon>Chromatiales</taxon>
        <taxon>Chromatiaceae</taxon>
        <taxon>Halochromatium</taxon>
    </lineage>
</organism>
<proteinExistence type="predicted"/>
<dbReference type="AlphaFoldDB" id="A0AAJ0U5R4"/>
<comment type="caution">
    <text evidence="1">The sequence shown here is derived from an EMBL/GenBank/DDBJ whole genome shotgun (WGS) entry which is preliminary data.</text>
</comment>
<reference evidence="1" key="1">
    <citation type="submission" date="2017-08" db="EMBL/GenBank/DDBJ databases">
        <authorList>
            <person name="Imhoff J.F."/>
            <person name="Rahn T."/>
            <person name="Kuenzel S."/>
            <person name="Neulinger S.C."/>
        </authorList>
    </citation>
    <scope>NUCLEOTIDE SEQUENCE</scope>
    <source>
        <strain evidence="1">DSM 11080</strain>
    </source>
</reference>
<dbReference type="Proteomes" id="UP001296776">
    <property type="component" value="Unassembled WGS sequence"/>
</dbReference>
<dbReference type="RefSeq" id="WP_200347012.1">
    <property type="nucleotide sequence ID" value="NZ_NRSJ01000028.1"/>
</dbReference>
<sequence length="505" mass="54784">MPAALAQMPVAWHRLQIPGPPPELELTLAEKTAPTLEERFARRTIQRLDLSALPADDSGTPAERAAPDWGHETAQLALIDKASPHALFDLMLTEVSPPAAGSPVSADPGTVAAETARLLWQTAANFHRFVSTPAIRQAFGLTDGTLHLALNCDPFTQDRESVQALKRFHLHLIYWRASELAPLRKPHRFGDQTDRSLARQCIDPVSFIGMRLLGEGLHAMDAVLDSAWPSPANRTRVDDGLDTSDGKLGDDALGIAVRALGGDWLHPDANAVCSGQLPLGALLRLPSWEQLAHPAFEQLIRRLHGRIGHIAQALQSAMTGSALPPARWHRHRLLPLPQIAANLEALELSAASKADLLQLASTLRNLGERSMQRLERATPSQRQHCMTLNQPCYSLTLAPFPLAPARADGVGSEMAGETPPLLGIQPRLFSGIGGAGLLSLPGVPSVRVVRGQGRFTTRDWHRRAHFQRAFACYNSAALGTAAGRHGGLRPGPIRHFRDRGTGWTD</sequence>
<keyword evidence="2" id="KW-1185">Reference proteome</keyword>
<evidence type="ECO:0000313" key="1">
    <source>
        <dbReference type="EMBL" id="MBK1705794.1"/>
    </source>
</evidence>
<dbReference type="EMBL" id="NRSJ01000028">
    <property type="protein sequence ID" value="MBK1705794.1"/>
    <property type="molecule type" value="Genomic_DNA"/>
</dbReference>
<name>A0AAJ0U5R4_9GAMM</name>
<gene>
    <name evidence="1" type="ORF">CKO40_14835</name>
</gene>